<dbReference type="AlphaFoldDB" id="A0A0C1ZK06"/>
<reference evidence="6 7" key="1">
    <citation type="submission" date="2014-12" db="EMBL/GenBank/DDBJ databases">
        <title>Genome assembly of Enhygromyxa salina DSM 15201.</title>
        <authorList>
            <person name="Sharma G."/>
            <person name="Subramanian S."/>
        </authorList>
    </citation>
    <scope>NUCLEOTIDE SEQUENCE [LARGE SCALE GENOMIC DNA]</scope>
    <source>
        <strain evidence="6 7">DSM 15201</strain>
    </source>
</reference>
<dbReference type="InterPro" id="IPR058625">
    <property type="entry name" value="MdtA-like_BSH"/>
</dbReference>
<protein>
    <submittedName>
        <fullName evidence="6">RND efflux system membrane fusion protein</fullName>
    </submittedName>
</protein>
<name>A0A0C1ZK06_9BACT</name>
<dbReference type="Gene3D" id="1.10.287.470">
    <property type="entry name" value="Helix hairpin bin"/>
    <property type="match status" value="1"/>
</dbReference>
<dbReference type="Gene3D" id="2.40.50.100">
    <property type="match status" value="1"/>
</dbReference>
<sequence length="355" mass="38191">MTMLLACGEQELEPAPVIRPVKTFEVGSSETHFAREWPGRVEPTQNAEMSFAVAGDIIELPVAEGMAVEKGQLLARLDARAFRARLDRERAQLRYDQTEYERSAALLAREVVARDELDRRARALAMSKAAVADATKALDDTELVAPFAGTVAKQMVDNFQSVQAKQPVVVIHDESSLEIVTHVSQRDYAASEPGLTVAERSERAAGRVHVVLDTRPDLKIPARLKELATVPDPITGTYEVTWSFESPAELMIAPGMTAKVILDGLLPEATPTARVFVPIQAIAGADEGGAYVWVIDPQTMAVHPVPVSTGDASGGSIEITSGLEGGERLATTGVNVLRDGVVVSRFEDLYGPGTP</sequence>
<dbReference type="GO" id="GO:1990281">
    <property type="term" value="C:efflux pump complex"/>
    <property type="evidence" value="ECO:0007669"/>
    <property type="project" value="TreeGrafter"/>
</dbReference>
<evidence type="ECO:0000313" key="6">
    <source>
        <dbReference type="EMBL" id="KIG17804.1"/>
    </source>
</evidence>
<dbReference type="EMBL" id="JMCC02000020">
    <property type="protein sequence ID" value="KIG17804.1"/>
    <property type="molecule type" value="Genomic_DNA"/>
</dbReference>
<dbReference type="InterPro" id="IPR058627">
    <property type="entry name" value="MdtA-like_C"/>
</dbReference>
<evidence type="ECO:0000313" key="7">
    <source>
        <dbReference type="Proteomes" id="UP000031599"/>
    </source>
</evidence>
<feature type="domain" description="Multidrug resistance protein MdtA-like C-terminal permuted SH3" evidence="5">
    <location>
        <begin position="275"/>
        <end position="334"/>
    </location>
</feature>
<dbReference type="Gene3D" id="2.40.420.20">
    <property type="match status" value="1"/>
</dbReference>
<evidence type="ECO:0000259" key="4">
    <source>
        <dbReference type="Pfam" id="PF25917"/>
    </source>
</evidence>
<proteinExistence type="inferred from homology"/>
<dbReference type="Proteomes" id="UP000031599">
    <property type="component" value="Unassembled WGS sequence"/>
</dbReference>
<comment type="similarity">
    <text evidence="2">Belongs to the membrane fusion protein (MFP) (TC 8.A.1) family.</text>
</comment>
<evidence type="ECO:0000259" key="5">
    <source>
        <dbReference type="Pfam" id="PF25967"/>
    </source>
</evidence>
<dbReference type="Pfam" id="PF25917">
    <property type="entry name" value="BSH_RND"/>
    <property type="match status" value="1"/>
</dbReference>
<dbReference type="InterPro" id="IPR006143">
    <property type="entry name" value="RND_pump_MFP"/>
</dbReference>
<evidence type="ECO:0000256" key="2">
    <source>
        <dbReference type="ARBA" id="ARBA00009477"/>
    </source>
</evidence>
<comment type="caution">
    <text evidence="6">The sequence shown here is derived from an EMBL/GenBank/DDBJ whole genome shotgun (WGS) entry which is preliminary data.</text>
</comment>
<organism evidence="6 7">
    <name type="scientific">Enhygromyxa salina</name>
    <dbReference type="NCBI Taxonomy" id="215803"/>
    <lineage>
        <taxon>Bacteria</taxon>
        <taxon>Pseudomonadati</taxon>
        <taxon>Myxococcota</taxon>
        <taxon>Polyangia</taxon>
        <taxon>Nannocystales</taxon>
        <taxon>Nannocystaceae</taxon>
        <taxon>Enhygromyxa</taxon>
    </lineage>
</organism>
<accession>A0A0C1ZK06</accession>
<dbReference type="NCBIfam" id="TIGR01730">
    <property type="entry name" value="RND_mfp"/>
    <property type="match status" value="1"/>
</dbReference>
<dbReference type="PANTHER" id="PTHR30469:SF20">
    <property type="entry name" value="EFFLUX RND TRANSPORTER PERIPLASMIC ADAPTOR SUBUNIT"/>
    <property type="match status" value="1"/>
</dbReference>
<dbReference type="Gene3D" id="2.40.30.170">
    <property type="match status" value="1"/>
</dbReference>
<feature type="domain" description="Multidrug resistance protein MdtA-like barrel-sandwich hybrid" evidence="4">
    <location>
        <begin position="47"/>
        <end position="169"/>
    </location>
</feature>
<dbReference type="Pfam" id="PF25967">
    <property type="entry name" value="RND-MFP_C"/>
    <property type="match status" value="1"/>
</dbReference>
<comment type="subcellular location">
    <subcellularLocation>
        <location evidence="1">Cell envelope</location>
    </subcellularLocation>
</comment>
<evidence type="ECO:0000256" key="1">
    <source>
        <dbReference type="ARBA" id="ARBA00004196"/>
    </source>
</evidence>
<keyword evidence="3" id="KW-0813">Transport</keyword>
<evidence type="ECO:0000256" key="3">
    <source>
        <dbReference type="ARBA" id="ARBA00022448"/>
    </source>
</evidence>
<dbReference type="GO" id="GO:0015562">
    <property type="term" value="F:efflux transmembrane transporter activity"/>
    <property type="evidence" value="ECO:0007669"/>
    <property type="project" value="TreeGrafter"/>
</dbReference>
<gene>
    <name evidence="6" type="ORF">DB30_02837</name>
</gene>
<dbReference type="SUPFAM" id="SSF111369">
    <property type="entry name" value="HlyD-like secretion proteins"/>
    <property type="match status" value="1"/>
</dbReference>
<dbReference type="PANTHER" id="PTHR30469">
    <property type="entry name" value="MULTIDRUG RESISTANCE PROTEIN MDTA"/>
    <property type="match status" value="1"/>
</dbReference>